<reference evidence="8" key="1">
    <citation type="submission" date="2016-02" db="EMBL/GenBank/DDBJ databases">
        <authorList>
            <person name="Schultz-Johansen M."/>
            <person name="Glaring M.A."/>
            <person name="Bech P.K."/>
            <person name="Stougaard P."/>
        </authorList>
    </citation>
    <scope>NUCLEOTIDE SEQUENCE [LARGE SCALE GENOMIC DNA]</scope>
    <source>
        <strain evidence="8">S66</strain>
    </source>
</reference>
<dbReference type="PANTHER" id="PTHR33546">
    <property type="entry name" value="LARGE, MULTIFUNCTIONAL SECRETED PROTEIN-RELATED"/>
    <property type="match status" value="1"/>
</dbReference>
<dbReference type="Pfam" id="PF00034">
    <property type="entry name" value="Cytochrom_C"/>
    <property type="match status" value="1"/>
</dbReference>
<dbReference type="Pfam" id="PF23500">
    <property type="entry name" value="DUF7133"/>
    <property type="match status" value="1"/>
</dbReference>
<gene>
    <name evidence="7" type="ORF">AX660_15045</name>
</gene>
<dbReference type="GO" id="GO:0009055">
    <property type="term" value="F:electron transfer activity"/>
    <property type="evidence" value="ECO:0007669"/>
    <property type="project" value="InterPro"/>
</dbReference>
<protein>
    <recommendedName>
        <fullName evidence="6">Cytochrome c domain-containing protein</fullName>
    </recommendedName>
</protein>
<keyword evidence="8" id="KW-1185">Reference proteome</keyword>
<dbReference type="OrthoDB" id="176168at2"/>
<dbReference type="Gene3D" id="2.120.10.30">
    <property type="entry name" value="TolB, C-terminal domain"/>
    <property type="match status" value="1"/>
</dbReference>
<proteinExistence type="predicted"/>
<dbReference type="RefSeq" id="WP_068377198.1">
    <property type="nucleotide sequence ID" value="NZ_LSNE01000006.1"/>
</dbReference>
<evidence type="ECO:0000313" key="7">
    <source>
        <dbReference type="EMBL" id="KXI28417.1"/>
    </source>
</evidence>
<dbReference type="AlphaFoldDB" id="A0A135ZZP5"/>
<feature type="signal peptide" evidence="5">
    <location>
        <begin position="1"/>
        <end position="24"/>
    </location>
</feature>
<dbReference type="EMBL" id="LSNE01000006">
    <property type="protein sequence ID" value="KXI28417.1"/>
    <property type="molecule type" value="Genomic_DNA"/>
</dbReference>
<dbReference type="Proteomes" id="UP000070299">
    <property type="component" value="Unassembled WGS sequence"/>
</dbReference>
<dbReference type="Gene3D" id="1.10.760.10">
    <property type="entry name" value="Cytochrome c-like domain"/>
    <property type="match status" value="1"/>
</dbReference>
<evidence type="ECO:0000256" key="4">
    <source>
        <dbReference type="PROSITE-ProRule" id="PRU00433"/>
    </source>
</evidence>
<keyword evidence="3 4" id="KW-0408">Iron</keyword>
<dbReference type="GO" id="GO:0020037">
    <property type="term" value="F:heme binding"/>
    <property type="evidence" value="ECO:0007669"/>
    <property type="project" value="InterPro"/>
</dbReference>
<dbReference type="InterPro" id="IPR036909">
    <property type="entry name" value="Cyt_c-like_dom_sf"/>
</dbReference>
<keyword evidence="1 4" id="KW-0349">Heme</keyword>
<comment type="caution">
    <text evidence="7">The sequence shown here is derived from an EMBL/GenBank/DDBJ whole genome shotgun (WGS) entry which is preliminary data.</text>
</comment>
<evidence type="ECO:0000256" key="5">
    <source>
        <dbReference type="SAM" id="SignalP"/>
    </source>
</evidence>
<keyword evidence="5" id="KW-0732">Signal</keyword>
<evidence type="ECO:0000256" key="1">
    <source>
        <dbReference type="ARBA" id="ARBA00022617"/>
    </source>
</evidence>
<evidence type="ECO:0000259" key="6">
    <source>
        <dbReference type="PROSITE" id="PS51007"/>
    </source>
</evidence>
<dbReference type="SUPFAM" id="SSF46626">
    <property type="entry name" value="Cytochrome c"/>
    <property type="match status" value="1"/>
</dbReference>
<dbReference type="SUPFAM" id="SSF50952">
    <property type="entry name" value="Soluble quinoprotein glucose dehydrogenase"/>
    <property type="match status" value="1"/>
</dbReference>
<dbReference type="GO" id="GO:0046872">
    <property type="term" value="F:metal ion binding"/>
    <property type="evidence" value="ECO:0007669"/>
    <property type="project" value="UniProtKB-KW"/>
</dbReference>
<dbReference type="PANTHER" id="PTHR33546:SF1">
    <property type="entry name" value="LARGE, MULTIFUNCTIONAL SECRETED PROTEIN"/>
    <property type="match status" value="1"/>
</dbReference>
<dbReference type="InterPro" id="IPR055557">
    <property type="entry name" value="DUF7133"/>
</dbReference>
<dbReference type="InterPro" id="IPR009056">
    <property type="entry name" value="Cyt_c-like_dom"/>
</dbReference>
<dbReference type="PROSITE" id="PS51007">
    <property type="entry name" value="CYTC"/>
    <property type="match status" value="1"/>
</dbReference>
<dbReference type="STRING" id="1799789.AX660_15045"/>
<name>A0A135ZZP5_9ALTE</name>
<dbReference type="InterPro" id="IPR011042">
    <property type="entry name" value="6-blade_b-propeller_TolB-like"/>
</dbReference>
<sequence>MSIVKRVYGGIGLAILCFSPVANANPLSEFKDNLTWKTAGAVSAIDNKLQINSTTDSTDTIVVSDENASPLEHNSYIGDAVISLDYLLAKDGQAVLLVQRRYDVDMPANNNEWQHMDVKYRTSRYDEASNKTEAATIIEVKVNGDVVAKNIVFPEVGKHALTNWDNPMDGTAIKSIKGRIALRNVSVKRADFSAIKIPQESGGETNEAELIDFVALGKDSFESVGCNVCHSVDEANSQTTTGPNLFGLFALTPRDRTIVEGGENHHFTIKADRNYLHSSIRTPAAQLAIAENGSNVGQTYMPIMPTFSKQVLSDQQVDAIGAYLASLNTPWQQGPVVQLMPQTGQENYDPLKDDLQLLVDQRTRIQRGPLQGTSGRAIHVGLPNSVNYSFDPRVLAISKIWQGGYLDMAGEFQNRGGKGLKTGYQSMEINLGDMGVLMAPLNHAGEPLDFTFQSAKFGDKKRILAELNTLEDHAEKLAKVNAQFKGYDLDSSKPDAAPVFHYRVGDNQLSVKTDIDKTGKVSIRVSGDLSTAQTFKVNGELLKALKVSAGSYQNNLWQLAKGKVNATLSATMPLSANVWHAPKADFAFNAQDLKVKASTANMPAGYSVESYYSPRDNFGREQLFEALGLALAEDGTIVVATRTAGIWRLKDNKWTRFAEGTFDSLGVQIEDKQGLVLVVGQKAELTRISDTNGDGIADSYKTLFDQFSYHGNYHSYMHGPVRGADGAYYLNINLADGGDGGAYNAGGPYMGSAGGFAGWNFRVDAQGKAQAWGNGMRSPAGMGTAPDGQIWYSDNQGEYMGTSKIFILEKDGFYGHPSSLVDLPGMTPDSPEILWKNVLDTRVKPAILLPHNRVANSPGNPAWDTSEGKFGPFAGQMLMGDQTKSNVFRVATEVVNGQTQGSIMPFFDGLESGVMRPLFLADGSLLLGQTGRGWQAKGGYVAALQRVSWDGLTVAPGIKQIVVNDKGFEVQLTQALAESVTLADLKNALTLDSWVYQDSPSYGSDELGHQQEAAKSIQISDDRLSFSIELETLTHPVVHPQQTARVYHMVLQSESLFSVASPAKMTAYYSLYSFK</sequence>
<keyword evidence="2 4" id="KW-0479">Metal-binding</keyword>
<evidence type="ECO:0000256" key="3">
    <source>
        <dbReference type="ARBA" id="ARBA00023004"/>
    </source>
</evidence>
<organism evidence="7 8">
    <name type="scientific">Paraglaciecola hydrolytica</name>
    <dbReference type="NCBI Taxonomy" id="1799789"/>
    <lineage>
        <taxon>Bacteria</taxon>
        <taxon>Pseudomonadati</taxon>
        <taxon>Pseudomonadota</taxon>
        <taxon>Gammaproteobacteria</taxon>
        <taxon>Alteromonadales</taxon>
        <taxon>Alteromonadaceae</taxon>
        <taxon>Paraglaciecola</taxon>
    </lineage>
</organism>
<evidence type="ECO:0000313" key="8">
    <source>
        <dbReference type="Proteomes" id="UP000070299"/>
    </source>
</evidence>
<feature type="domain" description="Cytochrome c" evidence="6">
    <location>
        <begin position="212"/>
        <end position="328"/>
    </location>
</feature>
<accession>A0A135ZZP5</accession>
<dbReference type="InterPro" id="IPR011041">
    <property type="entry name" value="Quinoprot_gluc/sorb_DH_b-prop"/>
</dbReference>
<evidence type="ECO:0000256" key="2">
    <source>
        <dbReference type="ARBA" id="ARBA00022723"/>
    </source>
</evidence>
<feature type="chain" id="PRO_5007469226" description="Cytochrome c domain-containing protein" evidence="5">
    <location>
        <begin position="25"/>
        <end position="1075"/>
    </location>
</feature>